<keyword evidence="4" id="KW-1185">Reference proteome</keyword>
<organism evidence="3 4">
    <name type="scientific">Halococcoides cellulosivorans</name>
    <dbReference type="NCBI Taxonomy" id="1679096"/>
    <lineage>
        <taxon>Archaea</taxon>
        <taxon>Methanobacteriati</taxon>
        <taxon>Methanobacteriota</taxon>
        <taxon>Stenosarchaea group</taxon>
        <taxon>Halobacteria</taxon>
        <taxon>Halobacteriales</taxon>
        <taxon>Haloarculaceae</taxon>
        <taxon>Halococcoides</taxon>
    </lineage>
</organism>
<protein>
    <recommendedName>
        <fullName evidence="2">Cell division protein A N-terminal domain-containing protein</fullName>
    </recommendedName>
</protein>
<dbReference type="GeneID" id="36510972"/>
<accession>A0A2R4WXR9</accession>
<dbReference type="KEGG" id="harc:HARCEL1_00655"/>
<evidence type="ECO:0000259" key="2">
    <source>
        <dbReference type="Pfam" id="PF23600"/>
    </source>
</evidence>
<dbReference type="Proteomes" id="UP000244727">
    <property type="component" value="Chromosome"/>
</dbReference>
<gene>
    <name evidence="3" type="ORF">HARCEL1_00655</name>
</gene>
<feature type="transmembrane region" description="Helical" evidence="1">
    <location>
        <begin position="20"/>
        <end position="46"/>
    </location>
</feature>
<dbReference type="InterPro" id="IPR055563">
    <property type="entry name" value="CdpA_N"/>
</dbReference>
<keyword evidence="1" id="KW-1133">Transmembrane helix</keyword>
<reference evidence="3 4" key="1">
    <citation type="submission" date="2018-04" db="EMBL/GenBank/DDBJ databases">
        <title>Halococcoides cellulosivorans gen. nov., sp. nov., an extremely halophilic cellulose-utilizing haloarchaeon from hypersaline lakes.</title>
        <authorList>
            <person name="Sorokin D.Y."/>
            <person name="Toshchakov S.V."/>
            <person name="Samarov N.I."/>
            <person name="Korzhenkov A."/>
            <person name="Kublanov I.V."/>
        </authorList>
    </citation>
    <scope>NUCLEOTIDE SEQUENCE [LARGE SCALE GENOMIC DNA]</scope>
    <source>
        <strain evidence="3 4">HArcel1</strain>
    </source>
</reference>
<dbReference type="Pfam" id="PF23600">
    <property type="entry name" value="CdpA_N"/>
    <property type="match status" value="1"/>
</dbReference>
<evidence type="ECO:0000313" key="4">
    <source>
        <dbReference type="Proteomes" id="UP000244727"/>
    </source>
</evidence>
<dbReference type="EMBL" id="CP028858">
    <property type="protein sequence ID" value="AWB26334.1"/>
    <property type="molecule type" value="Genomic_DNA"/>
</dbReference>
<feature type="domain" description="Cell division protein A N-terminal" evidence="2">
    <location>
        <begin position="3"/>
        <end position="149"/>
    </location>
</feature>
<evidence type="ECO:0000256" key="1">
    <source>
        <dbReference type="SAM" id="Phobius"/>
    </source>
</evidence>
<feature type="transmembrane region" description="Helical" evidence="1">
    <location>
        <begin position="87"/>
        <end position="105"/>
    </location>
</feature>
<proteinExistence type="predicted"/>
<sequence length="197" mass="20330">MPSLDAAYSSARLDRDPGRIALGAAACLIGTVAIAVAVLAVVTPVGSFVFGSETQARLIAGVGGGFGLPVVFAGLVAVLPSDRAERIGVALGAGGCLGGVALFWGTYPGGWGVGGQWAFPTLVVYFLGSTLAFLAVLWTLATYRVRNRPGGAIALDVQRPGETHTVQVSAAEFRRYRELIAAGEDGRVLDDLGLREE</sequence>
<feature type="transmembrane region" description="Helical" evidence="1">
    <location>
        <begin position="58"/>
        <end position="80"/>
    </location>
</feature>
<keyword evidence="1" id="KW-0812">Transmembrane</keyword>
<keyword evidence="1" id="KW-0472">Membrane</keyword>
<name>A0A2R4WXR9_9EURY</name>
<dbReference type="AlphaFoldDB" id="A0A2R4WXR9"/>
<dbReference type="RefSeq" id="WP_108380703.1">
    <property type="nucleotide sequence ID" value="NZ_CP028858.1"/>
</dbReference>
<feature type="transmembrane region" description="Helical" evidence="1">
    <location>
        <begin position="117"/>
        <end position="140"/>
    </location>
</feature>
<evidence type="ECO:0000313" key="3">
    <source>
        <dbReference type="EMBL" id="AWB26334.1"/>
    </source>
</evidence>